<sequence>MSPHGQHYSCSPRKQQRGNTFPTTCQLNSETLAVVSSEVNPDHCSTLTRQAQQCSRQSVQGVLRLQRMANRPTSNPTLYNKVQCRPLCLSPYSSSPNIRQLETRPRGFLHGCNDPRLDPFERLRLSTIRPDSTSPEKGLAGQGGSGPGSSSLAGATLVASSSEPPHQKTNHDPELQILAEGPCIPLQNPSDDFATPSLTDENPVFYTEDNVELEQKEIEQFQLRRSWESSPHPYLFFNQDHITLTFLGFFINSAGDLVDPQTGQTLERGLMSKRLRNGLQAQRIDFTTNIETSRKRDKINQLCSVMGVNWLHDPDNTYELTTDNVKKILAIHMRFSAANGGNIDGVGDGVAGFSEGEKLTLYQSNITLHQKVHGGTTYEDIELKVRQAEDMARANQDKNIDTVLFFDEANTTEALTMIKEVMVDRRINGRPIGQGLQRLQFIAACNPYKRHTDDMIRKLESEGLGYHVNAHESEDRLGHIPLRHLVYRVHALPGSMRPLIWDFGQLKPDVERLYTNQIVNRYIIREKQLPGDSFTVQAVAEVLAASQKYMRAQSDECSFVSLRDVERAMQVMVWFYEHMDTLGKLMDMVLAKRRMKEGLDDDDEALNPLTRALVLAIGVCYHAKLQKRREGYRIAVAKSFKAPCILPGGQERILREISSCQKAVLNDLELGPNIARNTALSENVFMMVVCIELRIPLFVVGKPGSSKSLAKTVVADNMQGDAARSPLFKTFKQVHMASYQCSPLSTPEGIMATFKQCSKLQEGKNLDKFVSVVVLDEVGLAEDSPLMPLKTLHPLLEEGVTSADDVIETDEKPQRVAFVGISNWALDPAKMNRGIMLSRGVPEKDELVDSAMGICSTDVGVKNLIQPLISPLADGYAELYKKQKHFATLKKWGKEEFFGLRDFYSLIKMVYSIAAKSEHRPCWSELEHAIKRNFGGLIEGDPVEIFKRYYPETDDDVAKACTTIRLIEASLGREDVADRTNFRHSDHTSKGVCKFVRERRDLKFHGISRKQDENDQESQEIFRDDSFIQNSS</sequence>
<evidence type="ECO:0000313" key="3">
    <source>
        <dbReference type="Proteomes" id="UP000225706"/>
    </source>
</evidence>
<dbReference type="EMBL" id="LSMT01000408">
    <property type="protein sequence ID" value="PFX18487.1"/>
    <property type="molecule type" value="Genomic_DNA"/>
</dbReference>
<protein>
    <submittedName>
        <fullName evidence="2">E3 ubiquitin-protein ligase RNF213</fullName>
    </submittedName>
</protein>
<feature type="region of interest" description="Disordered" evidence="1">
    <location>
        <begin position="1009"/>
        <end position="1032"/>
    </location>
</feature>
<organism evidence="2 3">
    <name type="scientific">Stylophora pistillata</name>
    <name type="common">Smooth cauliflower coral</name>
    <dbReference type="NCBI Taxonomy" id="50429"/>
    <lineage>
        <taxon>Eukaryota</taxon>
        <taxon>Metazoa</taxon>
        <taxon>Cnidaria</taxon>
        <taxon>Anthozoa</taxon>
        <taxon>Hexacorallia</taxon>
        <taxon>Scleractinia</taxon>
        <taxon>Astrocoeniina</taxon>
        <taxon>Pocilloporidae</taxon>
        <taxon>Stylophora</taxon>
    </lineage>
</organism>
<dbReference type="InterPro" id="IPR031248">
    <property type="entry name" value="RNF213"/>
</dbReference>
<comment type="caution">
    <text evidence="2">The sequence shown here is derived from an EMBL/GenBank/DDBJ whole genome shotgun (WGS) entry which is preliminary data.</text>
</comment>
<dbReference type="InterPro" id="IPR027417">
    <property type="entry name" value="P-loop_NTPase"/>
</dbReference>
<feature type="compositionally biased region" description="Low complexity" evidence="1">
    <location>
        <begin position="148"/>
        <end position="157"/>
    </location>
</feature>
<evidence type="ECO:0000313" key="2">
    <source>
        <dbReference type="EMBL" id="PFX18487.1"/>
    </source>
</evidence>
<dbReference type="FunFam" id="3.40.50.300:FF:000491">
    <property type="entry name" value="E3 ubiquitin-protein ligase RNF213"/>
    <property type="match status" value="1"/>
</dbReference>
<dbReference type="OrthoDB" id="5957697at2759"/>
<dbReference type="PANTHER" id="PTHR22605:SF16">
    <property type="entry name" value="E3 UBIQUITIN-PROTEIN LIGASE RNF213"/>
    <property type="match status" value="1"/>
</dbReference>
<dbReference type="Proteomes" id="UP000225706">
    <property type="component" value="Unassembled WGS sequence"/>
</dbReference>
<dbReference type="PANTHER" id="PTHR22605">
    <property type="entry name" value="RZ-TYPE DOMAIN-CONTAINING PROTEIN"/>
    <property type="match status" value="1"/>
</dbReference>
<feature type="compositionally biased region" description="Polar residues" evidence="1">
    <location>
        <begin position="8"/>
        <end position="23"/>
    </location>
</feature>
<keyword evidence="3" id="KW-1185">Reference proteome</keyword>
<dbReference type="Gene3D" id="3.40.50.300">
    <property type="entry name" value="P-loop containing nucleotide triphosphate hydrolases"/>
    <property type="match status" value="1"/>
</dbReference>
<dbReference type="GO" id="GO:0004842">
    <property type="term" value="F:ubiquitin-protein transferase activity"/>
    <property type="evidence" value="ECO:0007669"/>
    <property type="project" value="InterPro"/>
</dbReference>
<feature type="region of interest" description="Disordered" evidence="1">
    <location>
        <begin position="127"/>
        <end position="171"/>
    </location>
</feature>
<evidence type="ECO:0000256" key="1">
    <source>
        <dbReference type="SAM" id="MobiDB-lite"/>
    </source>
</evidence>
<feature type="region of interest" description="Disordered" evidence="1">
    <location>
        <begin position="1"/>
        <end position="23"/>
    </location>
</feature>
<dbReference type="GO" id="GO:0016887">
    <property type="term" value="F:ATP hydrolysis activity"/>
    <property type="evidence" value="ECO:0007669"/>
    <property type="project" value="InterPro"/>
</dbReference>
<dbReference type="SUPFAM" id="SSF52540">
    <property type="entry name" value="P-loop containing nucleoside triphosphate hydrolases"/>
    <property type="match status" value="1"/>
</dbReference>
<dbReference type="AlphaFoldDB" id="A0A2B4RQ68"/>
<gene>
    <name evidence="2" type="primary">RNF213</name>
    <name evidence="2" type="ORF">AWC38_SpisGene17150</name>
</gene>
<proteinExistence type="predicted"/>
<name>A0A2B4RQ68_STYPI</name>
<accession>A0A2B4RQ68</accession>
<reference evidence="3" key="1">
    <citation type="journal article" date="2017" name="bioRxiv">
        <title>Comparative analysis of the genomes of Stylophora pistillata and Acropora digitifera provides evidence for extensive differences between species of corals.</title>
        <authorList>
            <person name="Voolstra C.R."/>
            <person name="Li Y."/>
            <person name="Liew Y.J."/>
            <person name="Baumgarten S."/>
            <person name="Zoccola D."/>
            <person name="Flot J.-F."/>
            <person name="Tambutte S."/>
            <person name="Allemand D."/>
            <person name="Aranda M."/>
        </authorList>
    </citation>
    <scope>NUCLEOTIDE SEQUENCE [LARGE SCALE GENOMIC DNA]</scope>
</reference>
<dbReference type="STRING" id="50429.A0A2B4RQ68"/>